<evidence type="ECO:0000256" key="3">
    <source>
        <dbReference type="ARBA" id="ARBA00022540"/>
    </source>
</evidence>
<dbReference type="STRING" id="1618659.UV11_C0007G0033"/>
<accession>A0A0G0ZIJ8</accession>
<dbReference type="GO" id="GO:0005525">
    <property type="term" value="F:GTP binding"/>
    <property type="evidence" value="ECO:0007669"/>
    <property type="project" value="UniProtKB-KW"/>
</dbReference>
<evidence type="ECO:0000313" key="11">
    <source>
        <dbReference type="Proteomes" id="UP000034036"/>
    </source>
</evidence>
<comment type="function">
    <text evidence="8">One of the essential components for the initiation of protein synthesis. Protects formylmethionyl-tRNA from spontaneous hydrolysis and promotes its binding to the 30S ribosomal subunits. Also involved in the hydrolysis of GTP during the formation of the 70S ribosomal complex.</text>
</comment>
<dbReference type="GO" id="GO:0005737">
    <property type="term" value="C:cytoplasm"/>
    <property type="evidence" value="ECO:0007669"/>
    <property type="project" value="UniProtKB-UniRule"/>
</dbReference>
<evidence type="ECO:0000256" key="7">
    <source>
        <dbReference type="NCBIfam" id="TIGR00487"/>
    </source>
</evidence>
<dbReference type="GO" id="GO:0003924">
    <property type="term" value="F:GTPase activity"/>
    <property type="evidence" value="ECO:0007669"/>
    <property type="project" value="InterPro"/>
</dbReference>
<dbReference type="AlphaFoldDB" id="A0A0G0ZIJ8"/>
<dbReference type="Gene3D" id="3.40.50.10050">
    <property type="entry name" value="Translation initiation factor IF- 2, domain 3"/>
    <property type="match status" value="1"/>
</dbReference>
<dbReference type="PANTHER" id="PTHR43381">
    <property type="entry name" value="TRANSLATION INITIATION FACTOR IF-2-RELATED"/>
    <property type="match status" value="1"/>
</dbReference>
<reference evidence="10 11" key="1">
    <citation type="journal article" date="2015" name="Nature">
        <title>rRNA introns, odd ribosomes, and small enigmatic genomes across a large radiation of phyla.</title>
        <authorList>
            <person name="Brown C.T."/>
            <person name="Hug L.A."/>
            <person name="Thomas B.C."/>
            <person name="Sharon I."/>
            <person name="Castelle C.J."/>
            <person name="Singh A."/>
            <person name="Wilkins M.J."/>
            <person name="Williams K.H."/>
            <person name="Banfield J.F."/>
        </authorList>
    </citation>
    <scope>NUCLEOTIDE SEQUENCE [LARGE SCALE GENOMIC DNA]</scope>
</reference>
<name>A0A0G0ZIJ8_9BACT</name>
<evidence type="ECO:0000256" key="6">
    <source>
        <dbReference type="ARBA" id="ARBA00023134"/>
    </source>
</evidence>
<dbReference type="Gene3D" id="3.40.50.300">
    <property type="entry name" value="P-loop containing nucleotide triphosphate hydrolases"/>
    <property type="match status" value="1"/>
</dbReference>
<dbReference type="EMBL" id="LCDF01000007">
    <property type="protein sequence ID" value="KKS48577.1"/>
    <property type="molecule type" value="Genomic_DNA"/>
</dbReference>
<dbReference type="Proteomes" id="UP000034036">
    <property type="component" value="Unassembled WGS sequence"/>
</dbReference>
<dbReference type="PRINTS" id="PR00315">
    <property type="entry name" value="ELONGATNFCT"/>
</dbReference>
<dbReference type="NCBIfam" id="TIGR00231">
    <property type="entry name" value="small_GTP"/>
    <property type="match status" value="1"/>
</dbReference>
<dbReference type="Gene3D" id="2.40.30.10">
    <property type="entry name" value="Translation factors"/>
    <property type="match status" value="2"/>
</dbReference>
<comment type="caution">
    <text evidence="10">The sequence shown here is derived from an EMBL/GenBank/DDBJ whole genome shotgun (WGS) entry which is preliminary data.</text>
</comment>
<dbReference type="PATRIC" id="fig|1618659.3.peg.320"/>
<sequence length="508" mass="55658">MKQEEIAKEKIKTKRNPIVVVLGHIDHGKTTLLDYIRKSNVALKETGGITQHVGAYEIEVPKKGDFSGGKITFIDTPGHEAFSSMRSRGAKIADMALLVVAADDGVKPQTEEALKVIQDEKIPFIVVLNKMDKDSADPERAKKELGDLGVIFEEWGGKVPVSKVSAKTGDGVEELLELIVLVSDLEDLSSDLFGLAKGVVIESHLDSKRGNAATLLIRDGMVEKGNWIRAGESQVKIKILEDFKGNSIEEAKASSPVRVVGFNLIPQVGSEFQVFDSLREMEGAFENLQKKSGAAGMESFNEGVQIVPVVIKADVAGSLEALLYELKKFEKPDLRLNVLRMEVGNISEDDIKLASSGSGALAVGFRVKYDKSVVDLAERFKVSLGTFDVIYELGDWVKKEIEKVLPAEKIRKILGRAKIIKIFKKEGSKLIVGGKVEDGAIYSSKRLTLLRRGFPLAEGRLIELRQGKTEVKEVAVGTEFGAMIDVNIDPAGGDEIEVYEEEIKKRLL</sequence>
<evidence type="ECO:0000256" key="8">
    <source>
        <dbReference type="RuleBase" id="RU000644"/>
    </source>
</evidence>
<dbReference type="SUPFAM" id="SSF52156">
    <property type="entry name" value="Initiation factor IF2/eIF5b, domain 3"/>
    <property type="match status" value="1"/>
</dbReference>
<dbReference type="SUPFAM" id="SSF50447">
    <property type="entry name" value="Translation proteins"/>
    <property type="match status" value="2"/>
</dbReference>
<keyword evidence="3 8" id="KW-0396">Initiation factor</keyword>
<dbReference type="InterPro" id="IPR015760">
    <property type="entry name" value="TIF_IF2"/>
</dbReference>
<evidence type="ECO:0000259" key="9">
    <source>
        <dbReference type="PROSITE" id="PS51722"/>
    </source>
</evidence>
<evidence type="ECO:0000256" key="1">
    <source>
        <dbReference type="ARBA" id="ARBA00007733"/>
    </source>
</evidence>
<comment type="similarity">
    <text evidence="1 8">Belongs to the TRAFAC class translation factor GTPase superfamily. Classic translation factor GTPase family. IF-2 subfamily.</text>
</comment>
<evidence type="ECO:0000313" key="10">
    <source>
        <dbReference type="EMBL" id="KKS48577.1"/>
    </source>
</evidence>
<dbReference type="InterPro" id="IPR005225">
    <property type="entry name" value="Small_GTP-bd"/>
</dbReference>
<proteinExistence type="inferred from homology"/>
<evidence type="ECO:0000256" key="4">
    <source>
        <dbReference type="ARBA" id="ARBA00022741"/>
    </source>
</evidence>
<feature type="domain" description="Tr-type G" evidence="9">
    <location>
        <begin position="14"/>
        <end position="188"/>
    </location>
</feature>
<dbReference type="PANTHER" id="PTHR43381:SF4">
    <property type="entry name" value="EUKARYOTIC TRANSLATION INITIATION FACTOR 5B"/>
    <property type="match status" value="1"/>
</dbReference>
<dbReference type="SUPFAM" id="SSF52540">
    <property type="entry name" value="P-loop containing nucleoside triphosphate hydrolases"/>
    <property type="match status" value="1"/>
</dbReference>
<dbReference type="InterPro" id="IPR009000">
    <property type="entry name" value="Transl_B-barrel_sf"/>
</dbReference>
<dbReference type="FunFam" id="3.40.50.10050:FF:000001">
    <property type="entry name" value="Translation initiation factor IF-2"/>
    <property type="match status" value="1"/>
</dbReference>
<evidence type="ECO:0000256" key="2">
    <source>
        <dbReference type="ARBA" id="ARBA00020675"/>
    </source>
</evidence>
<dbReference type="Pfam" id="PF11987">
    <property type="entry name" value="IF-2"/>
    <property type="match status" value="1"/>
</dbReference>
<keyword evidence="4" id="KW-0547">Nucleotide-binding</keyword>
<dbReference type="GO" id="GO:0003743">
    <property type="term" value="F:translation initiation factor activity"/>
    <property type="evidence" value="ECO:0007669"/>
    <property type="project" value="UniProtKB-UniRule"/>
</dbReference>
<dbReference type="InterPro" id="IPR036925">
    <property type="entry name" value="TIF_IF2_dom3_sf"/>
</dbReference>
<keyword evidence="5 8" id="KW-0648">Protein biosynthesis</keyword>
<dbReference type="InterPro" id="IPR000178">
    <property type="entry name" value="TF_IF2_bacterial-like"/>
</dbReference>
<dbReference type="CDD" id="cd01887">
    <property type="entry name" value="IF2_eIF5B"/>
    <property type="match status" value="1"/>
</dbReference>
<dbReference type="Pfam" id="PF22042">
    <property type="entry name" value="EF-G_D2"/>
    <property type="match status" value="1"/>
</dbReference>
<organism evidence="10 11">
    <name type="scientific">Candidatus Giovannonibacteria bacterium GW2011_GWF2_42_19</name>
    <dbReference type="NCBI Taxonomy" id="1618659"/>
    <lineage>
        <taxon>Bacteria</taxon>
        <taxon>Candidatus Giovannoniibacteriota</taxon>
    </lineage>
</organism>
<dbReference type="Pfam" id="PF00009">
    <property type="entry name" value="GTP_EFTU"/>
    <property type="match status" value="1"/>
</dbReference>
<dbReference type="InterPro" id="IPR023115">
    <property type="entry name" value="TIF_IF2_dom3"/>
</dbReference>
<dbReference type="InterPro" id="IPR027417">
    <property type="entry name" value="P-loop_NTPase"/>
</dbReference>
<dbReference type="FunFam" id="3.40.50.300:FF:000019">
    <property type="entry name" value="Translation initiation factor IF-2"/>
    <property type="match status" value="1"/>
</dbReference>
<dbReference type="InterPro" id="IPR000795">
    <property type="entry name" value="T_Tr_GTP-bd_dom"/>
</dbReference>
<protein>
    <recommendedName>
        <fullName evidence="2 7">Translation initiation factor IF-2</fullName>
    </recommendedName>
</protein>
<dbReference type="NCBIfam" id="TIGR00487">
    <property type="entry name" value="IF-2"/>
    <property type="match status" value="1"/>
</dbReference>
<dbReference type="InterPro" id="IPR053905">
    <property type="entry name" value="EF-G-like_DII"/>
</dbReference>
<gene>
    <name evidence="10" type="ORF">UV11_C0007G0033</name>
</gene>
<dbReference type="PROSITE" id="PS51722">
    <property type="entry name" value="G_TR_2"/>
    <property type="match status" value="1"/>
</dbReference>
<evidence type="ECO:0000256" key="5">
    <source>
        <dbReference type="ARBA" id="ARBA00022917"/>
    </source>
</evidence>
<keyword evidence="6" id="KW-0342">GTP-binding</keyword>